<accession>A0A0F9T7H5</accession>
<sequence length="105" mass="11715">MPGVDSLTIESGYLIVQRDSGPPQQIPIADVLRAADIPTGLDYTQVATITTLANLLVVLIRTLQKRGILDEEFKDDRGMDWDLDHLIYVVEQMGGSYHEPDFDDV</sequence>
<dbReference type="AlphaFoldDB" id="A0A0F9T7H5"/>
<reference evidence="1" key="1">
    <citation type="journal article" date="2015" name="Nature">
        <title>Complex archaea that bridge the gap between prokaryotes and eukaryotes.</title>
        <authorList>
            <person name="Spang A."/>
            <person name="Saw J.H."/>
            <person name="Jorgensen S.L."/>
            <person name="Zaremba-Niedzwiedzka K."/>
            <person name="Martijn J."/>
            <person name="Lind A.E."/>
            <person name="van Eijk R."/>
            <person name="Schleper C."/>
            <person name="Guy L."/>
            <person name="Ettema T.J."/>
        </authorList>
    </citation>
    <scope>NUCLEOTIDE SEQUENCE</scope>
</reference>
<dbReference type="EMBL" id="LAZR01000314">
    <property type="protein sequence ID" value="KKN75144.1"/>
    <property type="molecule type" value="Genomic_DNA"/>
</dbReference>
<name>A0A0F9T7H5_9ZZZZ</name>
<proteinExistence type="predicted"/>
<comment type="caution">
    <text evidence="1">The sequence shown here is derived from an EMBL/GenBank/DDBJ whole genome shotgun (WGS) entry which is preliminary data.</text>
</comment>
<organism evidence="1">
    <name type="scientific">marine sediment metagenome</name>
    <dbReference type="NCBI Taxonomy" id="412755"/>
    <lineage>
        <taxon>unclassified sequences</taxon>
        <taxon>metagenomes</taxon>
        <taxon>ecological metagenomes</taxon>
    </lineage>
</organism>
<protein>
    <submittedName>
        <fullName evidence="1">Uncharacterized protein</fullName>
    </submittedName>
</protein>
<gene>
    <name evidence="1" type="ORF">LCGC14_0383030</name>
</gene>
<evidence type="ECO:0000313" key="1">
    <source>
        <dbReference type="EMBL" id="KKN75144.1"/>
    </source>
</evidence>